<evidence type="ECO:0000313" key="3">
    <source>
        <dbReference type="Proteomes" id="UP001149090"/>
    </source>
</evidence>
<dbReference type="AlphaFoldDB" id="A0A9Q0LED5"/>
<sequence>MVNSIIFDDALNRTTQDEDGYTHEHLFNQWEMKMVQTPTSYSANERYLPFVFFFYFFFLMPALGWKDFPGKIPSIKQNKTKQI</sequence>
<proteinExistence type="predicted"/>
<feature type="transmembrane region" description="Helical" evidence="1">
    <location>
        <begin position="47"/>
        <end position="65"/>
    </location>
</feature>
<keyword evidence="3" id="KW-1185">Reference proteome</keyword>
<evidence type="ECO:0000256" key="1">
    <source>
        <dbReference type="SAM" id="Phobius"/>
    </source>
</evidence>
<accession>A0A9Q0LED5</accession>
<keyword evidence="1" id="KW-0812">Transmembrane</keyword>
<keyword evidence="1" id="KW-1133">Transmembrane helix</keyword>
<dbReference type="EMBL" id="JAPDFW010000091">
    <property type="protein sequence ID" value="KAJ5071161.1"/>
    <property type="molecule type" value="Genomic_DNA"/>
</dbReference>
<dbReference type="Proteomes" id="UP001149090">
    <property type="component" value="Unassembled WGS sequence"/>
</dbReference>
<protein>
    <submittedName>
        <fullName evidence="2">Uncharacterized protein</fullName>
    </submittedName>
</protein>
<evidence type="ECO:0000313" key="2">
    <source>
        <dbReference type="EMBL" id="KAJ5071161.1"/>
    </source>
</evidence>
<organism evidence="2 3">
    <name type="scientific">Anaeramoeba ignava</name>
    <name type="common">Anaerobic marine amoeba</name>
    <dbReference type="NCBI Taxonomy" id="1746090"/>
    <lineage>
        <taxon>Eukaryota</taxon>
        <taxon>Metamonada</taxon>
        <taxon>Anaeramoebidae</taxon>
        <taxon>Anaeramoeba</taxon>
    </lineage>
</organism>
<keyword evidence="1" id="KW-0472">Membrane</keyword>
<reference evidence="2" key="1">
    <citation type="submission" date="2022-10" db="EMBL/GenBank/DDBJ databases">
        <title>Novel sulphate-reducing endosymbionts in the free-living metamonad Anaeramoeba.</title>
        <authorList>
            <person name="Jerlstrom-Hultqvist J."/>
            <person name="Cepicka I."/>
            <person name="Gallot-Lavallee L."/>
            <person name="Salas-Leiva D."/>
            <person name="Curtis B.A."/>
            <person name="Zahonova K."/>
            <person name="Pipaliya S."/>
            <person name="Dacks J."/>
            <person name="Roger A.J."/>
        </authorList>
    </citation>
    <scope>NUCLEOTIDE SEQUENCE</scope>
    <source>
        <strain evidence="2">BMAN</strain>
    </source>
</reference>
<name>A0A9Q0LED5_ANAIG</name>
<comment type="caution">
    <text evidence="2">The sequence shown here is derived from an EMBL/GenBank/DDBJ whole genome shotgun (WGS) entry which is preliminary data.</text>
</comment>
<gene>
    <name evidence="2" type="ORF">M0811_10645</name>
</gene>